<dbReference type="Proteomes" id="UP000239089">
    <property type="component" value="Unassembled WGS sequence"/>
</dbReference>
<protein>
    <recommendedName>
        <fullName evidence="3">DUF3768 domain-containing protein</fullName>
    </recommendedName>
</protein>
<organism evidence="1 2">
    <name type="scientific">Rhodoblastus sphagnicola</name>
    <dbReference type="NCBI Taxonomy" id="333368"/>
    <lineage>
        <taxon>Bacteria</taxon>
        <taxon>Pseudomonadati</taxon>
        <taxon>Pseudomonadota</taxon>
        <taxon>Alphaproteobacteria</taxon>
        <taxon>Hyphomicrobiales</taxon>
        <taxon>Rhodoblastaceae</taxon>
        <taxon>Rhodoblastus</taxon>
    </lineage>
</organism>
<name>A0A2S6N6Z3_9HYPH</name>
<evidence type="ECO:0000313" key="2">
    <source>
        <dbReference type="Proteomes" id="UP000239089"/>
    </source>
</evidence>
<dbReference type="AlphaFoldDB" id="A0A2S6N6Z3"/>
<sequence length="108" mass="12367">MCAARVRELNDAFRKAPHSRGKVCLTRSIAALPLSAQLAILHRVMNFDAFTEDNDPYQEHNFGAIEFDGEKIFWKIDYYDLACEYGSDDPSDPAQTTRVMTIMRANEY</sequence>
<dbReference type="InterPro" id="IPR022243">
    <property type="entry name" value="DUF3768"/>
</dbReference>
<accession>A0A2S6N6Z3</accession>
<evidence type="ECO:0000313" key="1">
    <source>
        <dbReference type="EMBL" id="PPQ30385.1"/>
    </source>
</evidence>
<keyword evidence="2" id="KW-1185">Reference proteome</keyword>
<dbReference type="OrthoDB" id="1495368at2"/>
<evidence type="ECO:0008006" key="3">
    <source>
        <dbReference type="Google" id="ProtNLM"/>
    </source>
</evidence>
<comment type="caution">
    <text evidence="1">The sequence shown here is derived from an EMBL/GenBank/DDBJ whole genome shotgun (WGS) entry which is preliminary data.</text>
</comment>
<gene>
    <name evidence="1" type="ORF">CCR94_12625</name>
</gene>
<dbReference type="Pfam" id="PF12599">
    <property type="entry name" value="DUF3768"/>
    <property type="match status" value="1"/>
</dbReference>
<dbReference type="EMBL" id="NHSJ01000080">
    <property type="protein sequence ID" value="PPQ30385.1"/>
    <property type="molecule type" value="Genomic_DNA"/>
</dbReference>
<reference evidence="1 2" key="1">
    <citation type="journal article" date="2018" name="Arch. Microbiol.">
        <title>New insights into the metabolic potential of the phototrophic purple bacterium Rhodopila globiformis DSM 161(T) from its draft genome sequence and evidence for a vanadium-dependent nitrogenase.</title>
        <authorList>
            <person name="Imhoff J.F."/>
            <person name="Rahn T."/>
            <person name="Kunzel S."/>
            <person name="Neulinger S.C."/>
        </authorList>
    </citation>
    <scope>NUCLEOTIDE SEQUENCE [LARGE SCALE GENOMIC DNA]</scope>
    <source>
        <strain evidence="1 2">DSM 16996</strain>
    </source>
</reference>
<proteinExistence type="predicted"/>